<evidence type="ECO:0000256" key="3">
    <source>
        <dbReference type="ARBA" id="ARBA00022448"/>
    </source>
</evidence>
<dbReference type="AlphaFoldDB" id="A0AB38TKQ2"/>
<keyword evidence="5" id="KW-0349">Heme</keyword>
<feature type="transmembrane region" description="Helical" evidence="13">
    <location>
        <begin position="56"/>
        <end position="74"/>
    </location>
</feature>
<evidence type="ECO:0000256" key="6">
    <source>
        <dbReference type="ARBA" id="ARBA00022692"/>
    </source>
</evidence>
<dbReference type="PANTHER" id="PTHR30529:SF1">
    <property type="entry name" value="CYTOCHROME B561 HOMOLOG 2"/>
    <property type="match status" value="1"/>
</dbReference>
<sequence>MTETRIGYSTSQIALHWIIAALVLFQLFFGESMTTVVDAAEDGAAVSSADQALGSAHYWIGISTLALVLIRLLMRVVSGAPEPAESGPGWMRIAARGSHGLFYLLLLLTPIVGLLAFYIGDPWGDIHSLNKPVFVVLISVHAVAALFHQYWLRDGTLKRMLSPGR</sequence>
<evidence type="ECO:0000256" key="5">
    <source>
        <dbReference type="ARBA" id="ARBA00022617"/>
    </source>
</evidence>
<keyword evidence="15" id="KW-0614">Plasmid</keyword>
<keyword evidence="8" id="KW-0249">Electron transport</keyword>
<evidence type="ECO:0000256" key="13">
    <source>
        <dbReference type="SAM" id="Phobius"/>
    </source>
</evidence>
<comment type="similarity">
    <text evidence="12">Belongs to the cytochrome b561 family.</text>
</comment>
<feature type="transmembrane region" description="Helical" evidence="13">
    <location>
        <begin position="132"/>
        <end position="152"/>
    </location>
</feature>
<gene>
    <name evidence="15" type="ORF">LRP29_31730</name>
</gene>
<keyword evidence="9 13" id="KW-1133">Transmembrane helix</keyword>
<dbReference type="EMBL" id="CP088148">
    <property type="protein sequence ID" value="UTU55285.1"/>
    <property type="molecule type" value="Genomic_DNA"/>
</dbReference>
<dbReference type="GO" id="GO:0020037">
    <property type="term" value="F:heme binding"/>
    <property type="evidence" value="ECO:0007669"/>
    <property type="project" value="TreeGrafter"/>
</dbReference>
<proteinExistence type="inferred from homology"/>
<keyword evidence="4" id="KW-1003">Cell membrane</keyword>
<keyword evidence="10" id="KW-0408">Iron</keyword>
<organism evidence="15 16">
    <name type="scientific">Mesorhizobium ciceri</name>
    <dbReference type="NCBI Taxonomy" id="39645"/>
    <lineage>
        <taxon>Bacteria</taxon>
        <taxon>Pseudomonadati</taxon>
        <taxon>Pseudomonadota</taxon>
        <taxon>Alphaproteobacteria</taxon>
        <taxon>Hyphomicrobiales</taxon>
        <taxon>Phyllobacteriaceae</taxon>
        <taxon>Mesorhizobium</taxon>
    </lineage>
</organism>
<dbReference type="InterPro" id="IPR011577">
    <property type="entry name" value="Cyt_b561_bac/Ni-Hgenase"/>
</dbReference>
<feature type="transmembrane region" description="Helical" evidence="13">
    <location>
        <begin position="101"/>
        <end position="120"/>
    </location>
</feature>
<feature type="transmembrane region" description="Helical" evidence="13">
    <location>
        <begin position="12"/>
        <end position="29"/>
    </location>
</feature>
<accession>A0AB38TKQ2</accession>
<evidence type="ECO:0000256" key="8">
    <source>
        <dbReference type="ARBA" id="ARBA00022982"/>
    </source>
</evidence>
<protein>
    <submittedName>
        <fullName evidence="15">Cytochrome b</fullName>
    </submittedName>
</protein>
<name>A0AB38TKQ2_9HYPH</name>
<evidence type="ECO:0000256" key="2">
    <source>
        <dbReference type="ARBA" id="ARBA00004651"/>
    </source>
</evidence>
<keyword evidence="16" id="KW-1185">Reference proteome</keyword>
<dbReference type="GO" id="GO:0022904">
    <property type="term" value="P:respiratory electron transport chain"/>
    <property type="evidence" value="ECO:0007669"/>
    <property type="project" value="InterPro"/>
</dbReference>
<evidence type="ECO:0000259" key="14">
    <source>
        <dbReference type="Pfam" id="PF01292"/>
    </source>
</evidence>
<evidence type="ECO:0000256" key="1">
    <source>
        <dbReference type="ARBA" id="ARBA00001970"/>
    </source>
</evidence>
<evidence type="ECO:0000313" key="15">
    <source>
        <dbReference type="EMBL" id="UTU55285.1"/>
    </source>
</evidence>
<comment type="subcellular location">
    <subcellularLocation>
        <location evidence="2">Cell membrane</location>
        <topology evidence="2">Multi-pass membrane protein</topology>
    </subcellularLocation>
</comment>
<evidence type="ECO:0000313" key="16">
    <source>
        <dbReference type="Proteomes" id="UP001060070"/>
    </source>
</evidence>
<dbReference type="PANTHER" id="PTHR30529">
    <property type="entry name" value="CYTOCHROME B561"/>
    <property type="match status" value="1"/>
</dbReference>
<dbReference type="SUPFAM" id="SSF81342">
    <property type="entry name" value="Transmembrane di-heme cytochromes"/>
    <property type="match status" value="1"/>
</dbReference>
<evidence type="ECO:0000256" key="12">
    <source>
        <dbReference type="ARBA" id="ARBA00037975"/>
    </source>
</evidence>
<evidence type="ECO:0000256" key="9">
    <source>
        <dbReference type="ARBA" id="ARBA00022989"/>
    </source>
</evidence>
<reference evidence="15 16" key="1">
    <citation type="journal article" date="2022" name="Microbiol. Resour. Announc.">
        <title>Complete Genome Sequence of Mesorhizobium ciceri Strain R30, a Rhizobium Used as a Commercial Inoculant for Chickpea in Argentina.</title>
        <authorList>
            <person name="Foresto E."/>
            <person name="Revale S."/>
            <person name="Primo E."/>
            <person name="Nievas F."/>
            <person name="Carezzano E."/>
            <person name="Puente M."/>
            <person name="Alzari P."/>
            <person name="Mart M."/>
            <person name="Ben-Assaya M."/>
            <person name="Mornico D."/>
            <person name="Santoro M."/>
            <person name="Mart F."/>
            <person name="Giordano W."/>
            <person name="Bogino P."/>
        </authorList>
    </citation>
    <scope>NUCLEOTIDE SEQUENCE [LARGE SCALE GENOMIC DNA]</scope>
    <source>
        <strain evidence="15 16">R30</strain>
    </source>
</reference>
<keyword evidence="6 13" id="KW-0812">Transmembrane</keyword>
<evidence type="ECO:0000256" key="11">
    <source>
        <dbReference type="ARBA" id="ARBA00023136"/>
    </source>
</evidence>
<feature type="domain" description="Cytochrome b561 bacterial/Ni-hydrogenase" evidence="14">
    <location>
        <begin position="8"/>
        <end position="162"/>
    </location>
</feature>
<keyword evidence="11 13" id="KW-0472">Membrane</keyword>
<keyword evidence="3" id="KW-0813">Transport</keyword>
<dbReference type="Pfam" id="PF01292">
    <property type="entry name" value="Ni_hydr_CYTB"/>
    <property type="match status" value="1"/>
</dbReference>
<dbReference type="GO" id="GO:0009055">
    <property type="term" value="F:electron transfer activity"/>
    <property type="evidence" value="ECO:0007669"/>
    <property type="project" value="InterPro"/>
</dbReference>
<dbReference type="InterPro" id="IPR016174">
    <property type="entry name" value="Di-haem_cyt_TM"/>
</dbReference>
<evidence type="ECO:0000256" key="4">
    <source>
        <dbReference type="ARBA" id="ARBA00022475"/>
    </source>
</evidence>
<dbReference type="GO" id="GO:0046872">
    <property type="term" value="F:metal ion binding"/>
    <property type="evidence" value="ECO:0007669"/>
    <property type="project" value="UniProtKB-KW"/>
</dbReference>
<dbReference type="RefSeq" id="WP_024505308.1">
    <property type="nucleotide sequence ID" value="NZ_CP088148.1"/>
</dbReference>
<dbReference type="Proteomes" id="UP001060070">
    <property type="component" value="Plasmid unnamed"/>
</dbReference>
<keyword evidence="7" id="KW-0479">Metal-binding</keyword>
<dbReference type="GO" id="GO:0005886">
    <property type="term" value="C:plasma membrane"/>
    <property type="evidence" value="ECO:0007669"/>
    <property type="project" value="UniProtKB-SubCell"/>
</dbReference>
<evidence type="ECO:0000256" key="10">
    <source>
        <dbReference type="ARBA" id="ARBA00023004"/>
    </source>
</evidence>
<dbReference type="InterPro" id="IPR052168">
    <property type="entry name" value="Cytochrome_b561_oxidase"/>
</dbReference>
<geneLocation type="plasmid" evidence="15 16">
    <name>unnamed</name>
</geneLocation>
<evidence type="ECO:0000256" key="7">
    <source>
        <dbReference type="ARBA" id="ARBA00022723"/>
    </source>
</evidence>
<comment type="cofactor">
    <cofactor evidence="1">
        <name>heme b</name>
        <dbReference type="ChEBI" id="CHEBI:60344"/>
    </cofactor>
</comment>